<keyword evidence="2" id="KW-1185">Reference proteome</keyword>
<dbReference type="Proteomes" id="UP000419144">
    <property type="component" value="Unassembled WGS sequence"/>
</dbReference>
<name>A0A640KX02_LEITA</name>
<reference evidence="1" key="1">
    <citation type="submission" date="2019-11" db="EMBL/GenBank/DDBJ databases">
        <title>Leishmania tarentolae CDS.</title>
        <authorList>
            <person name="Goto Y."/>
            <person name="Yamagishi J."/>
        </authorList>
    </citation>
    <scope>NUCLEOTIDE SEQUENCE [LARGE SCALE GENOMIC DNA]</scope>
    <source>
        <strain evidence="1">Parrot Tar II</strain>
    </source>
</reference>
<evidence type="ECO:0000313" key="1">
    <source>
        <dbReference type="EMBL" id="GET93751.1"/>
    </source>
</evidence>
<gene>
    <name evidence="1" type="ORF">LtaPh_3666651</name>
</gene>
<dbReference type="AlphaFoldDB" id="A0A640KX02"/>
<protein>
    <submittedName>
        <fullName evidence="1">Unspecified product</fullName>
    </submittedName>
</protein>
<dbReference type="VEuPathDB" id="TriTrypDB:LtaPh_3666651"/>
<dbReference type="EMBL" id="BLBS01000057">
    <property type="protein sequence ID" value="GET93751.1"/>
    <property type="molecule type" value="Genomic_DNA"/>
</dbReference>
<organism evidence="1 2">
    <name type="scientific">Leishmania tarentolae</name>
    <name type="common">Sauroleishmania tarentolae</name>
    <dbReference type="NCBI Taxonomy" id="5689"/>
    <lineage>
        <taxon>Eukaryota</taxon>
        <taxon>Discoba</taxon>
        <taxon>Euglenozoa</taxon>
        <taxon>Kinetoplastea</taxon>
        <taxon>Metakinetoplastina</taxon>
        <taxon>Trypanosomatida</taxon>
        <taxon>Trypanosomatidae</taxon>
        <taxon>Leishmaniinae</taxon>
        <taxon>Leishmania</taxon>
        <taxon>lizard Leishmania</taxon>
    </lineage>
</organism>
<accession>A0A640KX02</accession>
<comment type="caution">
    <text evidence="1">The sequence shown here is derived from an EMBL/GenBank/DDBJ whole genome shotgun (WGS) entry which is preliminary data.</text>
</comment>
<sequence length="114" mass="12340">MAEWVALRKRQHFAHRMDGPNLLAVAGPSDATLSTTRLPTSVAIHLCSVPRSYVLGPVTARGGSALTGMVRGGTTLRCVFAILVNLLYPLSCRSARTVRCRDSQSPEPHRRDTG</sequence>
<evidence type="ECO:0000313" key="2">
    <source>
        <dbReference type="Proteomes" id="UP000419144"/>
    </source>
</evidence>
<proteinExistence type="predicted"/>